<dbReference type="PANTHER" id="PTHR39452:SF1">
    <property type="entry name" value="CHEY-P PHOSPHATASE CHEX"/>
    <property type="match status" value="1"/>
</dbReference>
<dbReference type="EMBL" id="RYFG02000109">
    <property type="protein sequence ID" value="TRW92054.1"/>
    <property type="molecule type" value="Genomic_DNA"/>
</dbReference>
<reference evidence="3 4" key="1">
    <citation type="journal article" date="2019" name="Antonie Van Leeuwenhoek">
        <title>Description of 'Ca. Methylobacter oryzae' KRF1, a novel species from the environmentally important Methylobacter clade 2.</title>
        <authorList>
            <person name="Khatri K."/>
            <person name="Mohite J.A."/>
            <person name="Pandit P.S."/>
            <person name="Bahulikar R."/>
            <person name="Rahalkar M.C."/>
        </authorList>
    </citation>
    <scope>NUCLEOTIDE SEQUENCE [LARGE SCALE GENOMIC DNA]</scope>
    <source>
        <strain evidence="3 4">KRF1</strain>
    </source>
</reference>
<keyword evidence="4" id="KW-1185">Reference proteome</keyword>
<dbReference type="InterPro" id="IPR028051">
    <property type="entry name" value="CheX-like_dom"/>
</dbReference>
<name>A0ABY3CAW9_9GAMM</name>
<dbReference type="InterPro" id="IPR038756">
    <property type="entry name" value="CheX-like"/>
</dbReference>
<dbReference type="Gene3D" id="3.40.1550.10">
    <property type="entry name" value="CheC-like"/>
    <property type="match status" value="1"/>
</dbReference>
<proteinExistence type="predicted"/>
<evidence type="ECO:0000313" key="3">
    <source>
        <dbReference type="EMBL" id="TRW92054.1"/>
    </source>
</evidence>
<sequence length="164" mass="17723">MKVNFINPVLKSTLIVFSTMAHIEPQVGSPEVKKNLQSVQGKNITGLMDMVGAKGKASIALTFSESAILLVAKNMMPPDSVGTAIDGMVIDLVGELANMVLGGAKSELENEGYLFKLSLPTIIFGSDYLITHKTNTPIIRLPFTMPVGEFFLEAGYEETNSQKE</sequence>
<evidence type="ECO:0000256" key="1">
    <source>
        <dbReference type="ARBA" id="ARBA00022500"/>
    </source>
</evidence>
<feature type="domain" description="Chemotaxis phosphatase CheX-like" evidence="2">
    <location>
        <begin position="44"/>
        <end position="144"/>
    </location>
</feature>
<comment type="caution">
    <text evidence="3">The sequence shown here is derived from an EMBL/GenBank/DDBJ whole genome shotgun (WGS) entry which is preliminary data.</text>
</comment>
<evidence type="ECO:0000313" key="4">
    <source>
        <dbReference type="Proteomes" id="UP000733744"/>
    </source>
</evidence>
<protein>
    <submittedName>
        <fullName evidence="3">Chemotaxis protein CheX</fullName>
    </submittedName>
</protein>
<gene>
    <name evidence="3" type="ORF">EKO24_015420</name>
</gene>
<dbReference type="Pfam" id="PF13690">
    <property type="entry name" value="CheX"/>
    <property type="match status" value="1"/>
</dbReference>
<dbReference type="RefSeq" id="WP_127028410.1">
    <property type="nucleotide sequence ID" value="NZ_RYFG02000109.1"/>
</dbReference>
<dbReference type="CDD" id="cd17906">
    <property type="entry name" value="CheX"/>
    <property type="match status" value="1"/>
</dbReference>
<dbReference type="PANTHER" id="PTHR39452">
    <property type="entry name" value="CHEY-P PHOSPHATASE CHEX"/>
    <property type="match status" value="1"/>
</dbReference>
<organism evidence="3 4">
    <name type="scientific">Candidatus Methylobacter oryzae</name>
    <dbReference type="NCBI Taxonomy" id="2497749"/>
    <lineage>
        <taxon>Bacteria</taxon>
        <taxon>Pseudomonadati</taxon>
        <taxon>Pseudomonadota</taxon>
        <taxon>Gammaproteobacteria</taxon>
        <taxon>Methylococcales</taxon>
        <taxon>Methylococcaceae</taxon>
        <taxon>Methylobacter</taxon>
    </lineage>
</organism>
<evidence type="ECO:0000259" key="2">
    <source>
        <dbReference type="Pfam" id="PF13690"/>
    </source>
</evidence>
<dbReference type="SUPFAM" id="SSF103039">
    <property type="entry name" value="CheC-like"/>
    <property type="match status" value="1"/>
</dbReference>
<dbReference type="InterPro" id="IPR028976">
    <property type="entry name" value="CheC-like_sf"/>
</dbReference>
<accession>A0ABY3CAW9</accession>
<keyword evidence="1" id="KW-0145">Chemotaxis</keyword>
<dbReference type="Proteomes" id="UP000733744">
    <property type="component" value="Unassembled WGS sequence"/>
</dbReference>